<sequence length="287" mass="31881">MAPTQLSPSALLYTPTATDSELAVSSRNAPKLVILTTWIFARRDHIAKYVEQYQALYPGATILVIQSFLYHFLRPFTLREELTPVVSVIRGILGDGANQTGKPQLLLHVFSNSGLGTSWVLRNVYQAESPANEKGILPQHATIFDSSPGRYDYWAVVAALLYGIPPSAWLQRIAAMPLAHMLSGGIWVWCRVFGGEDWVLRYAQAANNPSRVDEVCRAYAYGRADRLVPAHWVEAHAADATVQGFNVKQMVDFGTKSAHVAHSRTDPSRYWALVADTWKSAVRDTKL</sequence>
<accession>A0A8H7NPV2</accession>
<dbReference type="AlphaFoldDB" id="A0A8H7NPV2"/>
<dbReference type="PANTHER" id="PTHR12265:SF40">
    <property type="entry name" value="DUF829-DOMAIN-CONTAINING PROTEIN"/>
    <property type="match status" value="1"/>
</dbReference>
<dbReference type="Proteomes" id="UP000616885">
    <property type="component" value="Unassembled WGS sequence"/>
</dbReference>
<evidence type="ECO:0008006" key="3">
    <source>
        <dbReference type="Google" id="ProtNLM"/>
    </source>
</evidence>
<evidence type="ECO:0000313" key="2">
    <source>
        <dbReference type="Proteomes" id="UP000616885"/>
    </source>
</evidence>
<comment type="caution">
    <text evidence="1">The sequence shown here is derived from an EMBL/GenBank/DDBJ whole genome shotgun (WGS) entry which is preliminary data.</text>
</comment>
<protein>
    <recommendedName>
        <fullName evidence="3">Indole-diterpene biosynthesis protein PaxU</fullName>
    </recommendedName>
</protein>
<dbReference type="Pfam" id="PF05705">
    <property type="entry name" value="DUF829"/>
    <property type="match status" value="1"/>
</dbReference>
<proteinExistence type="predicted"/>
<reference evidence="1" key="1">
    <citation type="submission" date="2020-10" db="EMBL/GenBank/DDBJ databases">
        <title>High-Quality Genome Resource of Clonostachys rosea strain S41 by Oxford Nanopore Long-Read Sequencing.</title>
        <authorList>
            <person name="Wang H."/>
        </authorList>
    </citation>
    <scope>NUCLEOTIDE SEQUENCE</scope>
    <source>
        <strain evidence="1">S41</strain>
    </source>
</reference>
<dbReference type="PANTHER" id="PTHR12265">
    <property type="entry name" value="TRANSMEMBRANE PROTEIN 53"/>
    <property type="match status" value="1"/>
</dbReference>
<name>A0A8H7NPV2_BIOOC</name>
<gene>
    <name evidence="1" type="ORF">IM811_001877</name>
</gene>
<organism evidence="1 2">
    <name type="scientific">Bionectria ochroleuca</name>
    <name type="common">Gliocladium roseum</name>
    <dbReference type="NCBI Taxonomy" id="29856"/>
    <lineage>
        <taxon>Eukaryota</taxon>
        <taxon>Fungi</taxon>
        <taxon>Dikarya</taxon>
        <taxon>Ascomycota</taxon>
        <taxon>Pezizomycotina</taxon>
        <taxon>Sordariomycetes</taxon>
        <taxon>Hypocreomycetidae</taxon>
        <taxon>Hypocreales</taxon>
        <taxon>Bionectriaceae</taxon>
        <taxon>Clonostachys</taxon>
    </lineage>
</organism>
<evidence type="ECO:0000313" key="1">
    <source>
        <dbReference type="EMBL" id="KAF9760183.1"/>
    </source>
</evidence>
<dbReference type="InterPro" id="IPR008547">
    <property type="entry name" value="DUF829_TMEM53"/>
</dbReference>
<dbReference type="EMBL" id="JADCTT010000001">
    <property type="protein sequence ID" value="KAF9760183.1"/>
    <property type="molecule type" value="Genomic_DNA"/>
</dbReference>